<dbReference type="InterPro" id="IPR043519">
    <property type="entry name" value="NT_sf"/>
</dbReference>
<dbReference type="EMBL" id="BARU01012910">
    <property type="protein sequence ID" value="GAH31807.1"/>
    <property type="molecule type" value="Genomic_DNA"/>
</dbReference>
<name>X1EGS2_9ZZZZ</name>
<proteinExistence type="predicted"/>
<evidence type="ECO:0008006" key="2">
    <source>
        <dbReference type="Google" id="ProtNLM"/>
    </source>
</evidence>
<evidence type="ECO:0000313" key="1">
    <source>
        <dbReference type="EMBL" id="GAH31807.1"/>
    </source>
</evidence>
<organism evidence="1">
    <name type="scientific">marine sediment metagenome</name>
    <dbReference type="NCBI Taxonomy" id="412755"/>
    <lineage>
        <taxon>unclassified sequences</taxon>
        <taxon>metagenomes</taxon>
        <taxon>ecological metagenomes</taxon>
    </lineage>
</organism>
<protein>
    <recommendedName>
        <fullName evidence="2">Polymerase nucleotidyl transferase domain-containing protein</fullName>
    </recommendedName>
</protein>
<sequence length="120" mass="14091">MTLINTIFEEVLEDIIPTQRELTLINDIIKKLTKLLDEKAQQLEIKYTKIEPQGSTGIKQTQLKNDFDIDLFIGLNYELYKPKYEGLSKNKLKKASKKDFLNLCNNWIKKSLTLKEFRNP</sequence>
<feature type="non-terminal residue" evidence="1">
    <location>
        <position position="120"/>
    </location>
</feature>
<gene>
    <name evidence="1" type="ORF">S03H2_23579</name>
</gene>
<dbReference type="Gene3D" id="3.30.460.10">
    <property type="entry name" value="Beta Polymerase, domain 2"/>
    <property type="match status" value="1"/>
</dbReference>
<dbReference type="SUPFAM" id="SSF81301">
    <property type="entry name" value="Nucleotidyltransferase"/>
    <property type="match status" value="1"/>
</dbReference>
<accession>X1EGS2</accession>
<reference evidence="1" key="1">
    <citation type="journal article" date="2014" name="Front. Microbiol.">
        <title>High frequency of phylogenetically diverse reductive dehalogenase-homologous genes in deep subseafloor sedimentary metagenomes.</title>
        <authorList>
            <person name="Kawai M."/>
            <person name="Futagami T."/>
            <person name="Toyoda A."/>
            <person name="Takaki Y."/>
            <person name="Nishi S."/>
            <person name="Hori S."/>
            <person name="Arai W."/>
            <person name="Tsubouchi T."/>
            <person name="Morono Y."/>
            <person name="Uchiyama I."/>
            <person name="Ito T."/>
            <person name="Fujiyama A."/>
            <person name="Inagaki F."/>
            <person name="Takami H."/>
        </authorList>
    </citation>
    <scope>NUCLEOTIDE SEQUENCE</scope>
    <source>
        <strain evidence="1">Expedition CK06-06</strain>
    </source>
</reference>
<dbReference type="AlphaFoldDB" id="X1EGS2"/>
<comment type="caution">
    <text evidence="1">The sequence shown here is derived from an EMBL/GenBank/DDBJ whole genome shotgun (WGS) entry which is preliminary data.</text>
</comment>